<dbReference type="InterPro" id="IPR036179">
    <property type="entry name" value="Ig-like_dom_sf"/>
</dbReference>
<keyword evidence="3" id="KW-1185">Reference proteome</keyword>
<reference evidence="2 3" key="1">
    <citation type="submission" date="2018-11" db="EMBL/GenBank/DDBJ databases">
        <authorList>
            <consortium name="Pathogen Informatics"/>
        </authorList>
    </citation>
    <scope>NUCLEOTIDE SEQUENCE [LARGE SCALE GENOMIC DNA]</scope>
</reference>
<accession>A0A3P7I5V9</accession>
<dbReference type="OrthoDB" id="6412111at2759"/>
<feature type="domain" description="Ig-like" evidence="1">
    <location>
        <begin position="55"/>
        <end position="148"/>
    </location>
</feature>
<protein>
    <recommendedName>
        <fullName evidence="1">Ig-like domain-containing protein</fullName>
    </recommendedName>
</protein>
<dbReference type="Proteomes" id="UP000270094">
    <property type="component" value="Unassembled WGS sequence"/>
</dbReference>
<dbReference type="EMBL" id="UYYB01008041">
    <property type="protein sequence ID" value="VDM68200.1"/>
    <property type="molecule type" value="Genomic_DNA"/>
</dbReference>
<name>A0A3P7I5V9_STRVU</name>
<dbReference type="Pfam" id="PF13927">
    <property type="entry name" value="Ig_3"/>
    <property type="match status" value="1"/>
</dbReference>
<evidence type="ECO:0000313" key="3">
    <source>
        <dbReference type="Proteomes" id="UP000270094"/>
    </source>
</evidence>
<dbReference type="InterPro" id="IPR013783">
    <property type="entry name" value="Ig-like_fold"/>
</dbReference>
<evidence type="ECO:0000259" key="1">
    <source>
        <dbReference type="PROSITE" id="PS50835"/>
    </source>
</evidence>
<gene>
    <name evidence="2" type="ORF">SVUK_LOCUS3198</name>
</gene>
<dbReference type="PROSITE" id="PS50835">
    <property type="entry name" value="IG_LIKE"/>
    <property type="match status" value="1"/>
</dbReference>
<sequence>MESWVSLDIYCKICVTAQSKCVAKNVLGTAESICFGSVIPRKFGQPKKFDRLKAPKFHMPLANPRQIPEGAELVLTCVVTGIPEPAVTWYKDGERTQAPRLEAQTVKAVVKLASSLPQQNNYSIAALFITLSCAVRATSYASRYPLVNTCL</sequence>
<proteinExistence type="predicted"/>
<dbReference type="InterPro" id="IPR007110">
    <property type="entry name" value="Ig-like_dom"/>
</dbReference>
<dbReference type="AlphaFoldDB" id="A0A3P7I5V9"/>
<dbReference type="SUPFAM" id="SSF48726">
    <property type="entry name" value="Immunoglobulin"/>
    <property type="match status" value="1"/>
</dbReference>
<dbReference type="Gene3D" id="2.60.40.10">
    <property type="entry name" value="Immunoglobulins"/>
    <property type="match status" value="1"/>
</dbReference>
<organism evidence="2 3">
    <name type="scientific">Strongylus vulgaris</name>
    <name type="common">Blood worm</name>
    <dbReference type="NCBI Taxonomy" id="40348"/>
    <lineage>
        <taxon>Eukaryota</taxon>
        <taxon>Metazoa</taxon>
        <taxon>Ecdysozoa</taxon>
        <taxon>Nematoda</taxon>
        <taxon>Chromadorea</taxon>
        <taxon>Rhabditida</taxon>
        <taxon>Rhabditina</taxon>
        <taxon>Rhabditomorpha</taxon>
        <taxon>Strongyloidea</taxon>
        <taxon>Strongylidae</taxon>
        <taxon>Strongylus</taxon>
    </lineage>
</organism>
<evidence type="ECO:0000313" key="2">
    <source>
        <dbReference type="EMBL" id="VDM68200.1"/>
    </source>
</evidence>